<dbReference type="Gene3D" id="3.40.50.300">
    <property type="entry name" value="P-loop containing nucleotide triphosphate hydrolases"/>
    <property type="match status" value="1"/>
</dbReference>
<dbReference type="Proteomes" id="UP000245076">
    <property type="component" value="Unassembled WGS sequence"/>
</dbReference>
<keyword evidence="2" id="KW-1185">Reference proteome</keyword>
<evidence type="ECO:0000313" key="2">
    <source>
        <dbReference type="Proteomes" id="UP000245076"/>
    </source>
</evidence>
<dbReference type="RefSeq" id="WP_108930294.1">
    <property type="nucleotide sequence ID" value="NZ_BFAY01000013.1"/>
</dbReference>
<dbReference type="EMBL" id="BFAY01000013">
    <property type="protein sequence ID" value="GBF40696.1"/>
    <property type="molecule type" value="Genomic_DNA"/>
</dbReference>
<evidence type="ECO:0008006" key="3">
    <source>
        <dbReference type="Google" id="ProtNLM"/>
    </source>
</evidence>
<dbReference type="AlphaFoldDB" id="A0A2P2D7U0"/>
<comment type="caution">
    <text evidence="1">The sequence shown here is derived from an EMBL/GenBank/DDBJ whole genome shotgun (WGS) entry which is preliminary data.</text>
</comment>
<sequence length="476" mass="54791">MQAVALRPEVLELTKSEVIPHLWEIGELDFLLNNTQQKLMDFIDAPERGDLIFGECHRKLGKTTTILVKLLKRGLKEKMICNYYAQSQKVCRKFVFPIMDRLCQTAPVHLRPVYRFTDSYYEFPTTGTRIYLIGCDSIKDIENQRGPYSDVNVIDEAGVNDHIIYLLESIISPQQLTATNAVNYILTSTSKMPDHPSFSIAAESDANGDYIKLTLDDNEDLTKAQKEKAIRNAGGIDSINCQREYFCKRLADPEIIILPEWSTSFERKIPRDEFYRFYHKYDAWDWGTKDGTFGIFASYQFGSGVLYCEREYEVYGNEARADKVGDAIKRIQKELGWPNIHKEIGDTDLDIIKFLNRTQNRKFAPVRKMDLESMVQQLRLRIQAGQIIIDPEGCPALIKQVKNGIWREGKRNQEFARVQGFGHFDGIAALIYLNLMVDRHTNPIPENYGISHSTHFIPQNKTESPFVGAMTYARRK</sequence>
<reference evidence="1 2" key="1">
    <citation type="submission" date="2018-02" db="EMBL/GenBank/DDBJ databases">
        <title>Novel Leptospira species isolated from soil and water in Japan.</title>
        <authorList>
            <person name="Nakao R."/>
            <person name="Masuzawa T."/>
        </authorList>
    </citation>
    <scope>NUCLEOTIDE SEQUENCE [LARGE SCALE GENOMIC DNA]</scope>
    <source>
        <strain evidence="1 2">E8</strain>
    </source>
</reference>
<accession>A0A2P2D7U0</accession>
<dbReference type="InterPro" id="IPR027417">
    <property type="entry name" value="P-loop_NTPase"/>
</dbReference>
<organism evidence="1 2">
    <name type="scientific">Leptospira johnsonii</name>
    <dbReference type="NCBI Taxonomy" id="1917820"/>
    <lineage>
        <taxon>Bacteria</taxon>
        <taxon>Pseudomonadati</taxon>
        <taxon>Spirochaetota</taxon>
        <taxon>Spirochaetia</taxon>
        <taxon>Leptospirales</taxon>
        <taxon>Leptospiraceae</taxon>
        <taxon>Leptospira</taxon>
    </lineage>
</organism>
<name>A0A2P2D7U0_9LEPT</name>
<protein>
    <recommendedName>
        <fullName evidence="3">Terminase-like family protein</fullName>
    </recommendedName>
</protein>
<proteinExistence type="predicted"/>
<dbReference type="Gene3D" id="3.30.420.280">
    <property type="match status" value="1"/>
</dbReference>
<evidence type="ECO:0000313" key="1">
    <source>
        <dbReference type="EMBL" id="GBF40696.1"/>
    </source>
</evidence>
<gene>
    <name evidence="1" type="ORF">LPTSP1_37140</name>
</gene>